<dbReference type="Gene3D" id="3.40.1050.10">
    <property type="entry name" value="Carbonic anhydrase"/>
    <property type="match status" value="1"/>
</dbReference>
<evidence type="ECO:0000256" key="7">
    <source>
        <dbReference type="ARBA" id="ARBA00048348"/>
    </source>
</evidence>
<keyword evidence="3 9" id="KW-0479">Metal-binding</keyword>
<keyword evidence="4 9" id="KW-0862">Zinc</keyword>
<dbReference type="SUPFAM" id="SSF53056">
    <property type="entry name" value="beta-carbonic anhydrase, cab"/>
    <property type="match status" value="1"/>
</dbReference>
<dbReference type="PANTHER" id="PTHR11002:SF76">
    <property type="entry name" value="CARBONIC ANHYDRASE"/>
    <property type="match status" value="1"/>
</dbReference>
<dbReference type="Pfam" id="PF00484">
    <property type="entry name" value="Pro_CA"/>
    <property type="match status" value="1"/>
</dbReference>
<accession>A0A1X7EMG2</accession>
<dbReference type="CDD" id="cd00883">
    <property type="entry name" value="beta_CA_cladeA"/>
    <property type="match status" value="1"/>
</dbReference>
<comment type="cofactor">
    <cofactor evidence="9">
        <name>Zn(2+)</name>
        <dbReference type="ChEBI" id="CHEBI:29105"/>
    </cofactor>
    <text evidence="9">Binds 1 zinc ion per subunit.</text>
</comment>
<dbReference type="SMART" id="SM00947">
    <property type="entry name" value="Pro_CA"/>
    <property type="match status" value="1"/>
</dbReference>
<dbReference type="PANTHER" id="PTHR11002">
    <property type="entry name" value="CARBONIC ANHYDRASE"/>
    <property type="match status" value="1"/>
</dbReference>
<dbReference type="PROSITE" id="PS00704">
    <property type="entry name" value="PROK_CO2_ANHYDRASE_1"/>
    <property type="match status" value="1"/>
</dbReference>
<evidence type="ECO:0000256" key="2">
    <source>
        <dbReference type="ARBA" id="ARBA00012925"/>
    </source>
</evidence>
<evidence type="ECO:0000313" key="11">
    <source>
        <dbReference type="Proteomes" id="UP000192911"/>
    </source>
</evidence>
<sequence>MTDTQHPLAQLFANNEAWVERKLAEDPEYFSRLAHQQAPEYLWIGCSDSRVPANQIIGLPPGEVFVHRNIANVVVHSDLNCLSVIQFAVDLLKVKHIMVVGHYGCSGVGAALVNRRVGLADNWLHHIHDVRAKHAALLDEWPMGEVRHRRLVELNTIEQVVNVCRTTIVGDAWARSQPLTVHAWAYGVHDGRVRNLGMTISNPEKLQSTYERCIAGLSAQGAGSAGIDIVAADAAELDKVAQIVDGVAKEIKHE</sequence>
<dbReference type="FunFam" id="3.40.1050.10:FF:000001">
    <property type="entry name" value="Carbonic anhydrase"/>
    <property type="match status" value="1"/>
</dbReference>
<organism evidence="10 11">
    <name type="scientific">Trinickia caryophylli</name>
    <name type="common">Paraburkholderia caryophylli</name>
    <dbReference type="NCBI Taxonomy" id="28094"/>
    <lineage>
        <taxon>Bacteria</taxon>
        <taxon>Pseudomonadati</taxon>
        <taxon>Pseudomonadota</taxon>
        <taxon>Betaproteobacteria</taxon>
        <taxon>Burkholderiales</taxon>
        <taxon>Burkholderiaceae</taxon>
        <taxon>Trinickia</taxon>
    </lineage>
</organism>
<evidence type="ECO:0000256" key="6">
    <source>
        <dbReference type="ARBA" id="ARBA00039351"/>
    </source>
</evidence>
<dbReference type="GO" id="GO:0004089">
    <property type="term" value="F:carbonate dehydratase activity"/>
    <property type="evidence" value="ECO:0007669"/>
    <property type="project" value="UniProtKB-EC"/>
</dbReference>
<dbReference type="InterPro" id="IPR036874">
    <property type="entry name" value="Carbonic_anhydrase_sf"/>
</dbReference>
<dbReference type="STRING" id="28094.SAMN06295900_10646"/>
<dbReference type="OrthoDB" id="9797527at2"/>
<dbReference type="AlphaFoldDB" id="A0A1X7EMG2"/>
<evidence type="ECO:0000256" key="3">
    <source>
        <dbReference type="ARBA" id="ARBA00022723"/>
    </source>
</evidence>
<feature type="binding site" evidence="9">
    <location>
        <position position="105"/>
    </location>
    <ligand>
        <name>Zn(2+)</name>
        <dbReference type="ChEBI" id="CHEBI:29105"/>
    </ligand>
</feature>
<comment type="catalytic activity">
    <reaction evidence="7">
        <text>hydrogencarbonate + H(+) = CO2 + H2O</text>
        <dbReference type="Rhea" id="RHEA:10748"/>
        <dbReference type="ChEBI" id="CHEBI:15377"/>
        <dbReference type="ChEBI" id="CHEBI:15378"/>
        <dbReference type="ChEBI" id="CHEBI:16526"/>
        <dbReference type="ChEBI" id="CHEBI:17544"/>
        <dbReference type="EC" id="4.2.1.1"/>
    </reaction>
</comment>
<protein>
    <recommendedName>
        <fullName evidence="6">Carbonic anhydrase 2</fullName>
        <ecNumber evidence="2">4.2.1.1</ecNumber>
    </recommendedName>
    <alternativeName>
        <fullName evidence="8">Carbonate dehydratase 2</fullName>
    </alternativeName>
</protein>
<reference evidence="11" key="1">
    <citation type="submission" date="2017-04" db="EMBL/GenBank/DDBJ databases">
        <authorList>
            <person name="Varghese N."/>
            <person name="Submissions S."/>
        </authorList>
    </citation>
    <scope>NUCLEOTIDE SEQUENCE [LARGE SCALE GENOMIC DNA]</scope>
    <source>
        <strain evidence="11">Ballard 720</strain>
    </source>
</reference>
<evidence type="ECO:0000256" key="8">
    <source>
        <dbReference type="ARBA" id="ARBA00082533"/>
    </source>
</evidence>
<feature type="binding site" evidence="9">
    <location>
        <position position="46"/>
    </location>
    <ligand>
        <name>Zn(2+)</name>
        <dbReference type="ChEBI" id="CHEBI:29105"/>
    </ligand>
</feature>
<dbReference type="InterPro" id="IPR015892">
    <property type="entry name" value="Carbonic_anhydrase_CS"/>
</dbReference>
<dbReference type="EC" id="4.2.1.1" evidence="2"/>
<evidence type="ECO:0000256" key="1">
    <source>
        <dbReference type="ARBA" id="ARBA00006217"/>
    </source>
</evidence>
<dbReference type="RefSeq" id="WP_085227748.1">
    <property type="nucleotide sequence ID" value="NZ_BSQD01000006.1"/>
</dbReference>
<evidence type="ECO:0000256" key="4">
    <source>
        <dbReference type="ARBA" id="ARBA00022833"/>
    </source>
</evidence>
<dbReference type="EMBL" id="FXAH01000006">
    <property type="protein sequence ID" value="SMF36547.1"/>
    <property type="molecule type" value="Genomic_DNA"/>
</dbReference>
<gene>
    <name evidence="10" type="ORF">SAMN06295900_10646</name>
</gene>
<dbReference type="GO" id="GO:0015976">
    <property type="term" value="P:carbon utilization"/>
    <property type="evidence" value="ECO:0007669"/>
    <property type="project" value="InterPro"/>
</dbReference>
<feature type="binding site" evidence="9">
    <location>
        <position position="48"/>
    </location>
    <ligand>
        <name>Zn(2+)</name>
        <dbReference type="ChEBI" id="CHEBI:29105"/>
    </ligand>
</feature>
<dbReference type="Proteomes" id="UP000192911">
    <property type="component" value="Unassembled WGS sequence"/>
</dbReference>
<keyword evidence="11" id="KW-1185">Reference proteome</keyword>
<dbReference type="GO" id="GO:0008270">
    <property type="term" value="F:zinc ion binding"/>
    <property type="evidence" value="ECO:0007669"/>
    <property type="project" value="InterPro"/>
</dbReference>
<keyword evidence="5" id="KW-0456">Lyase</keyword>
<dbReference type="NCBIfam" id="NF007756">
    <property type="entry name" value="PRK10437.1"/>
    <property type="match status" value="1"/>
</dbReference>
<dbReference type="InterPro" id="IPR001765">
    <property type="entry name" value="Carbonic_anhydrase"/>
</dbReference>
<proteinExistence type="inferred from homology"/>
<name>A0A1X7EMG2_TRICW</name>
<evidence type="ECO:0000256" key="5">
    <source>
        <dbReference type="ARBA" id="ARBA00023239"/>
    </source>
</evidence>
<evidence type="ECO:0000256" key="9">
    <source>
        <dbReference type="PIRSR" id="PIRSR601765-1"/>
    </source>
</evidence>
<evidence type="ECO:0000313" key="10">
    <source>
        <dbReference type="EMBL" id="SMF36547.1"/>
    </source>
</evidence>
<dbReference type="GeneID" id="95550427"/>
<feature type="binding site" evidence="9">
    <location>
        <position position="102"/>
    </location>
    <ligand>
        <name>Zn(2+)</name>
        <dbReference type="ChEBI" id="CHEBI:29105"/>
    </ligand>
</feature>
<comment type="similarity">
    <text evidence="1">Belongs to the beta-class carbonic anhydrase family.</text>
</comment>